<dbReference type="InterPro" id="IPR014710">
    <property type="entry name" value="RmlC-like_jellyroll"/>
</dbReference>
<dbReference type="Proteomes" id="UP001401887">
    <property type="component" value="Unassembled WGS sequence"/>
</dbReference>
<dbReference type="RefSeq" id="WP_345460762.1">
    <property type="nucleotide sequence ID" value="NZ_BAABRP010000001.1"/>
</dbReference>
<dbReference type="SUPFAM" id="SSF51182">
    <property type="entry name" value="RmlC-like cupins"/>
    <property type="match status" value="1"/>
</dbReference>
<dbReference type="Gene3D" id="2.60.120.10">
    <property type="entry name" value="Jelly Rolls"/>
    <property type="match status" value="1"/>
</dbReference>
<accession>A0ABP9W4K8</accession>
<keyword evidence="3" id="KW-1185">Reference proteome</keyword>
<evidence type="ECO:0000313" key="2">
    <source>
        <dbReference type="EMBL" id="GAA5511926.1"/>
    </source>
</evidence>
<evidence type="ECO:0000313" key="3">
    <source>
        <dbReference type="Proteomes" id="UP001401887"/>
    </source>
</evidence>
<dbReference type="InterPro" id="IPR013096">
    <property type="entry name" value="Cupin_2"/>
</dbReference>
<dbReference type="Pfam" id="PF07883">
    <property type="entry name" value="Cupin_2"/>
    <property type="match status" value="1"/>
</dbReference>
<organism evidence="2 3">
    <name type="scientific">Deinococcus carri</name>
    <dbReference type="NCBI Taxonomy" id="1211323"/>
    <lineage>
        <taxon>Bacteria</taxon>
        <taxon>Thermotogati</taxon>
        <taxon>Deinococcota</taxon>
        <taxon>Deinococci</taxon>
        <taxon>Deinococcales</taxon>
        <taxon>Deinococcaceae</taxon>
        <taxon>Deinococcus</taxon>
    </lineage>
</organism>
<feature type="domain" description="Cupin type-2" evidence="1">
    <location>
        <begin position="32"/>
        <end position="90"/>
    </location>
</feature>
<sequence>MRSGVALAEARAFAPVPGFAEVFRRGTLSVELYRPRGHDPQTPHAQDELYVVVTGSGTYRCAGEARGFGPGDVLFAPAGAEHRFETFTDDLEVWVVFYGPEGGERPGERTVLGREARE</sequence>
<proteinExistence type="predicted"/>
<reference evidence="2 3" key="1">
    <citation type="submission" date="2024-02" db="EMBL/GenBank/DDBJ databases">
        <title>Deinococcus carri NBRC 110142.</title>
        <authorList>
            <person name="Ichikawa N."/>
            <person name="Katano-Makiyama Y."/>
            <person name="Hidaka K."/>
        </authorList>
    </citation>
    <scope>NUCLEOTIDE SEQUENCE [LARGE SCALE GENOMIC DNA]</scope>
    <source>
        <strain evidence="2 3">NBRC 110142</strain>
    </source>
</reference>
<gene>
    <name evidence="2" type="ORF">Dcar01_00640</name>
</gene>
<evidence type="ECO:0000259" key="1">
    <source>
        <dbReference type="Pfam" id="PF07883"/>
    </source>
</evidence>
<dbReference type="EMBL" id="BAABRP010000001">
    <property type="protein sequence ID" value="GAA5511926.1"/>
    <property type="molecule type" value="Genomic_DNA"/>
</dbReference>
<name>A0ABP9W4K8_9DEIO</name>
<dbReference type="InterPro" id="IPR011051">
    <property type="entry name" value="RmlC_Cupin_sf"/>
</dbReference>
<comment type="caution">
    <text evidence="2">The sequence shown here is derived from an EMBL/GenBank/DDBJ whole genome shotgun (WGS) entry which is preliminary data.</text>
</comment>
<protein>
    <recommendedName>
        <fullName evidence="1">Cupin type-2 domain-containing protein</fullName>
    </recommendedName>
</protein>